<proteinExistence type="predicted"/>
<comment type="caution">
    <text evidence="3">The sequence shown here is derived from an EMBL/GenBank/DDBJ whole genome shotgun (WGS) entry which is preliminary data.</text>
</comment>
<dbReference type="AlphaFoldDB" id="W1WEZ9"/>
<keyword evidence="1" id="KW-0812">Transmembrane</keyword>
<keyword evidence="1" id="KW-0472">Membrane</keyword>
<evidence type="ECO:0000259" key="2">
    <source>
        <dbReference type="Pfam" id="PF14501"/>
    </source>
</evidence>
<feature type="non-terminal residue" evidence="3">
    <location>
        <position position="83"/>
    </location>
</feature>
<dbReference type="InterPro" id="IPR032834">
    <property type="entry name" value="NatK-like_C"/>
</dbReference>
<feature type="non-terminal residue" evidence="3">
    <location>
        <position position="1"/>
    </location>
</feature>
<protein>
    <recommendedName>
        <fullName evidence="2">Sensor histidine kinase NatK-like C-terminal domain-containing protein</fullName>
    </recommendedName>
</protein>
<reference evidence="3" key="1">
    <citation type="submission" date="2013-12" db="EMBL/GenBank/DDBJ databases">
        <title>A Varibaculum cambriense genome reconstructed from a premature infant gut community with otherwise low bacterial novelty that shifts toward anaerobic metabolism during the third week of life.</title>
        <authorList>
            <person name="Brown C.T."/>
            <person name="Sharon I."/>
            <person name="Thomas B.C."/>
            <person name="Castelle C.J."/>
            <person name="Morowitz M.J."/>
            <person name="Banfield J.F."/>
        </authorList>
    </citation>
    <scope>NUCLEOTIDE SEQUENCE</scope>
</reference>
<evidence type="ECO:0000313" key="3">
    <source>
        <dbReference type="EMBL" id="ETJ15710.1"/>
    </source>
</evidence>
<feature type="domain" description="Sensor histidine kinase NatK-like C-terminal" evidence="2">
    <location>
        <begin position="27"/>
        <end position="62"/>
    </location>
</feature>
<sequence length="83" mass="9451">NEKYSIMKKHNIKLSVDGRMGNETSVEPVDLCTIFANAIDNAIEGSIKENNVSRNSLIHIKWFFISCLILLVSIWDFLYASKC</sequence>
<accession>W1WEZ9</accession>
<dbReference type="Pfam" id="PF14501">
    <property type="entry name" value="HATPase_c_5"/>
    <property type="match status" value="1"/>
</dbReference>
<dbReference type="EMBL" id="AZMM01019004">
    <property type="protein sequence ID" value="ETJ15710.1"/>
    <property type="molecule type" value="Genomic_DNA"/>
</dbReference>
<organism evidence="3">
    <name type="scientific">human gut metagenome</name>
    <dbReference type="NCBI Taxonomy" id="408170"/>
    <lineage>
        <taxon>unclassified sequences</taxon>
        <taxon>metagenomes</taxon>
        <taxon>organismal metagenomes</taxon>
    </lineage>
</organism>
<name>W1WEZ9_9ZZZZ</name>
<gene>
    <name evidence="3" type="ORF">Q604_UNBc4C00223G0001</name>
</gene>
<evidence type="ECO:0000256" key="1">
    <source>
        <dbReference type="SAM" id="Phobius"/>
    </source>
</evidence>
<keyword evidence="1" id="KW-1133">Transmembrane helix</keyword>
<feature type="transmembrane region" description="Helical" evidence="1">
    <location>
        <begin position="62"/>
        <end position="80"/>
    </location>
</feature>